<gene>
    <name evidence="1" type="ORF">EU556_22470</name>
</gene>
<keyword evidence="2" id="KW-1185">Reference proteome</keyword>
<dbReference type="RefSeq" id="WP_135436446.1">
    <property type="nucleotide sequence ID" value="NZ_SRLA01000005.1"/>
</dbReference>
<reference evidence="1 2" key="1">
    <citation type="submission" date="2019-04" db="EMBL/GenBank/DDBJ databases">
        <authorList>
            <person name="Feng G."/>
            <person name="Zhang J."/>
            <person name="Zhu H."/>
        </authorList>
    </citation>
    <scope>NUCLEOTIDE SEQUENCE [LARGE SCALE GENOMIC DNA]</scope>
    <source>
        <strain evidence="1 2">92R-1</strain>
    </source>
</reference>
<proteinExistence type="predicted"/>
<organism evidence="1 2">
    <name type="scientific">Hymenobacter fodinae</name>
    <dbReference type="NCBI Taxonomy" id="2510796"/>
    <lineage>
        <taxon>Bacteria</taxon>
        <taxon>Pseudomonadati</taxon>
        <taxon>Bacteroidota</taxon>
        <taxon>Cytophagia</taxon>
        <taxon>Cytophagales</taxon>
        <taxon>Hymenobacteraceae</taxon>
        <taxon>Hymenobacter</taxon>
    </lineage>
</organism>
<dbReference type="Proteomes" id="UP000298337">
    <property type="component" value="Unassembled WGS sequence"/>
</dbReference>
<protein>
    <submittedName>
        <fullName evidence="1">Uncharacterized protein</fullName>
    </submittedName>
</protein>
<comment type="caution">
    <text evidence="1">The sequence shown here is derived from an EMBL/GenBank/DDBJ whole genome shotgun (WGS) entry which is preliminary data.</text>
</comment>
<accession>A0A4Z0P418</accession>
<name>A0A4Z0P418_9BACT</name>
<dbReference type="EMBL" id="SRLA01000005">
    <property type="protein sequence ID" value="TGE04938.1"/>
    <property type="molecule type" value="Genomic_DNA"/>
</dbReference>
<dbReference type="AlphaFoldDB" id="A0A4Z0P418"/>
<evidence type="ECO:0000313" key="2">
    <source>
        <dbReference type="Proteomes" id="UP000298337"/>
    </source>
</evidence>
<evidence type="ECO:0000313" key="1">
    <source>
        <dbReference type="EMBL" id="TGE04938.1"/>
    </source>
</evidence>
<sequence>MILTRDTAYYHRLLDGSLSGKELYTRQGNSIRYPRATITITELTEHAHMLRYKDQNQTPGAIYQDVVDHYTR</sequence>